<sequence>MRRFATIIGLALLAPLLGACAGTDAIDLAQQQSSSGTTEPQEARDDAPPSLANGDGAPAAPQGQPSAAISPDARVQFAPVIGAPAEALQPLSRRLSERARQRNIAIAAQGAGASLVIKGYFSAIADGRETTVIYVWDVLDSAGNRLHRIQGQQKESGGRGDGWSSVTGGTMEAIADRTIDDLAAWLSRGQG</sequence>
<gene>
    <name evidence="3" type="ORF">ACFFJ2_10900</name>
</gene>
<evidence type="ECO:0008006" key="5">
    <source>
        <dbReference type="Google" id="ProtNLM"/>
    </source>
</evidence>
<keyword evidence="2" id="KW-0732">Signal</keyword>
<dbReference type="RefSeq" id="WP_261518346.1">
    <property type="nucleotide sequence ID" value="NZ_JAODNW010000001.1"/>
</dbReference>
<proteinExistence type="predicted"/>
<feature type="compositionally biased region" description="Polar residues" evidence="1">
    <location>
        <begin position="31"/>
        <end position="40"/>
    </location>
</feature>
<organism evidence="3 4">
    <name type="scientific">Chelativorans intermedius</name>
    <dbReference type="NCBI Taxonomy" id="515947"/>
    <lineage>
        <taxon>Bacteria</taxon>
        <taxon>Pseudomonadati</taxon>
        <taxon>Pseudomonadota</taxon>
        <taxon>Alphaproteobacteria</taxon>
        <taxon>Hyphomicrobiales</taxon>
        <taxon>Phyllobacteriaceae</taxon>
        <taxon>Chelativorans</taxon>
    </lineage>
</organism>
<feature type="signal peptide" evidence="2">
    <location>
        <begin position="1"/>
        <end position="21"/>
    </location>
</feature>
<evidence type="ECO:0000256" key="2">
    <source>
        <dbReference type="SAM" id="SignalP"/>
    </source>
</evidence>
<protein>
    <recommendedName>
        <fullName evidence="5">Lipoprotein</fullName>
    </recommendedName>
</protein>
<feature type="chain" id="PRO_5046751507" description="Lipoprotein" evidence="2">
    <location>
        <begin position="22"/>
        <end position="191"/>
    </location>
</feature>
<evidence type="ECO:0000313" key="3">
    <source>
        <dbReference type="EMBL" id="MFC0208904.1"/>
    </source>
</evidence>
<keyword evidence="4" id="KW-1185">Reference proteome</keyword>
<name>A0ABV6D8C0_9HYPH</name>
<reference evidence="3 4" key="1">
    <citation type="submission" date="2024-09" db="EMBL/GenBank/DDBJ databases">
        <authorList>
            <person name="Sun Q."/>
            <person name="Mori K."/>
        </authorList>
    </citation>
    <scope>NUCLEOTIDE SEQUENCE [LARGE SCALE GENOMIC DNA]</scope>
    <source>
        <strain evidence="3 4">CCM 8543</strain>
    </source>
</reference>
<dbReference type="EMBL" id="JBHLXD010000015">
    <property type="protein sequence ID" value="MFC0208904.1"/>
    <property type="molecule type" value="Genomic_DNA"/>
</dbReference>
<evidence type="ECO:0000313" key="4">
    <source>
        <dbReference type="Proteomes" id="UP001589755"/>
    </source>
</evidence>
<evidence type="ECO:0000256" key="1">
    <source>
        <dbReference type="SAM" id="MobiDB-lite"/>
    </source>
</evidence>
<feature type="compositionally biased region" description="Low complexity" evidence="1">
    <location>
        <begin position="56"/>
        <end position="68"/>
    </location>
</feature>
<dbReference type="Proteomes" id="UP001589755">
    <property type="component" value="Unassembled WGS sequence"/>
</dbReference>
<dbReference type="PROSITE" id="PS51257">
    <property type="entry name" value="PROKAR_LIPOPROTEIN"/>
    <property type="match status" value="1"/>
</dbReference>
<comment type="caution">
    <text evidence="3">The sequence shown here is derived from an EMBL/GenBank/DDBJ whole genome shotgun (WGS) entry which is preliminary data.</text>
</comment>
<accession>A0ABV6D8C0</accession>
<feature type="region of interest" description="Disordered" evidence="1">
    <location>
        <begin position="31"/>
        <end position="68"/>
    </location>
</feature>